<evidence type="ECO:0000313" key="2">
    <source>
        <dbReference type="EMBL" id="OAG32289.1"/>
    </source>
</evidence>
<keyword evidence="1" id="KW-0472">Membrane</keyword>
<dbReference type="GeneID" id="93648390"/>
<dbReference type="Proteomes" id="UP000185944">
    <property type="component" value="Unassembled WGS sequence"/>
</dbReference>
<dbReference type="VEuPathDB" id="MicrosporidiaDB:NEDG_02040"/>
<reference evidence="2 3" key="1">
    <citation type="submission" date="2016-02" db="EMBL/GenBank/DDBJ databases">
        <title>Discovery of a natural microsporidian pathogen with a broad tissue tropism in Caenorhabditis elegans.</title>
        <authorList>
            <person name="Luallen R.J."/>
            <person name="Reinke A.W."/>
            <person name="Tong L."/>
            <person name="Botts M.R."/>
            <person name="Felix M.-A."/>
            <person name="Troemel E.R."/>
        </authorList>
    </citation>
    <scope>NUCLEOTIDE SEQUENCE [LARGE SCALE GENOMIC DNA]</scope>
    <source>
        <strain evidence="2 3">JUm2807</strain>
    </source>
</reference>
<keyword evidence="3" id="KW-1185">Reference proteome</keyword>
<keyword evidence="1" id="KW-1133">Transmembrane helix</keyword>
<protein>
    <submittedName>
        <fullName evidence="2">Uncharacterized protein</fullName>
    </submittedName>
</protein>
<organism evidence="2 3">
    <name type="scientific">Nematocida displodere</name>
    <dbReference type="NCBI Taxonomy" id="1805483"/>
    <lineage>
        <taxon>Eukaryota</taxon>
        <taxon>Fungi</taxon>
        <taxon>Fungi incertae sedis</taxon>
        <taxon>Microsporidia</taxon>
        <taxon>Nematocida</taxon>
    </lineage>
</organism>
<dbReference type="EMBL" id="LTDL01000006">
    <property type="protein sequence ID" value="OAG32289.1"/>
    <property type="molecule type" value="Genomic_DNA"/>
</dbReference>
<dbReference type="AlphaFoldDB" id="A0A177EMS1"/>
<evidence type="ECO:0000256" key="1">
    <source>
        <dbReference type="SAM" id="Phobius"/>
    </source>
</evidence>
<gene>
    <name evidence="2" type="ORF">NEDG_02040</name>
</gene>
<feature type="transmembrane region" description="Helical" evidence="1">
    <location>
        <begin position="20"/>
        <end position="41"/>
    </location>
</feature>
<evidence type="ECO:0000313" key="3">
    <source>
        <dbReference type="Proteomes" id="UP000185944"/>
    </source>
</evidence>
<accession>A0A177EMS1</accession>
<proteinExistence type="predicted"/>
<dbReference type="RefSeq" id="XP_067545731.1">
    <property type="nucleotide sequence ID" value="XM_067689458.1"/>
</dbReference>
<keyword evidence="1" id="KW-0812">Transmembrane</keyword>
<comment type="caution">
    <text evidence="2">The sequence shown here is derived from an EMBL/GenBank/DDBJ whole genome shotgun (WGS) entry which is preliminary data.</text>
</comment>
<sequence length="504" mass="56357">MRAQNRIMCPQQRKQNRLCVVFALLAWGVLGLCMWGFGFLLTRKREEKNRDGTIKSYVRTSSGGELSIDTEPGADTTNPRTLGKEDLNILGLRRCRVVMHINFGPHNTLSLARYTLPNTSMVYALVTRTQGSVQHLAICGVPPTQNAYVNMILEWLEALDLPPATSPEVERLILLFKNVRSSMSIFEVLEYAVSRLSRVDQGHSDTPGKYTRWIKMFTQMGRQLRGAISPIDPGILGSVSPSLLDHALKRIAAQSRLKSVRFAWICLDKKEAAAQASLSPQSSPEPLVWPSDTTISFMCVSKTFLETVLGISLGDKRFREGWVVRPKSDNDVLIKVAYQNGATKVFFKAAIYSAHAYSDVIEEVLFKTDILVVETGHFPTLLSKLRLENKTFDLLRIIVHSSSIFKSGGLSKRVKGFLAQNQFEVVSFVFDKSVPMTGLLGKQAIEWIKGVRKGIVWLEWKGGACLRSDLVNELQAWMEGKGHQSSNISEERLHIKLATDSGDK</sequence>
<name>A0A177EMS1_9MICR</name>